<reference evidence="2 3" key="1">
    <citation type="submission" date="2023-01" db="EMBL/GenBank/DDBJ databases">
        <title>Draft genome sequence of Nocardiopsis sp. RSe5-2 isolated from halophytes.</title>
        <authorList>
            <person name="Duangmal K."/>
            <person name="Chantavorakit T."/>
        </authorList>
    </citation>
    <scope>NUCLEOTIDE SEQUENCE [LARGE SCALE GENOMIC DNA]</scope>
    <source>
        <strain evidence="2 3">RSe5-2</strain>
    </source>
</reference>
<dbReference type="Proteomes" id="UP001527866">
    <property type="component" value="Unassembled WGS sequence"/>
</dbReference>
<dbReference type="SUPFAM" id="SSF52833">
    <property type="entry name" value="Thioredoxin-like"/>
    <property type="match status" value="1"/>
</dbReference>
<proteinExistence type="predicted"/>
<protein>
    <submittedName>
        <fullName evidence="2">Tetratricopeptide repeat protein</fullName>
    </submittedName>
</protein>
<sequence>MVAEGGGTAAVRELLLRGKARGIRTSPTIVVGGRALAGAQPAEEIAAFLRQAPGEGRRLPEEVERYRLAESLLSARDPLGALELLAPVLDAHPDDRGARFLAARAYYASAQLGRAEKELRSMAAEDPADAYVQLMLGRTLQRQGRDAEAGPHMRIAGSMEPEYA</sequence>
<dbReference type="EMBL" id="JAQFWQ010000156">
    <property type="protein sequence ID" value="MDA2814971.1"/>
    <property type="molecule type" value="Genomic_DNA"/>
</dbReference>
<name>A0ABT4UE08_9ACTN</name>
<feature type="region of interest" description="Disordered" evidence="1">
    <location>
        <begin position="142"/>
        <end position="164"/>
    </location>
</feature>
<evidence type="ECO:0000313" key="3">
    <source>
        <dbReference type="Proteomes" id="UP001527866"/>
    </source>
</evidence>
<dbReference type="Pfam" id="PF14559">
    <property type="entry name" value="TPR_19"/>
    <property type="match status" value="1"/>
</dbReference>
<evidence type="ECO:0000256" key="1">
    <source>
        <dbReference type="SAM" id="MobiDB-lite"/>
    </source>
</evidence>
<dbReference type="InterPro" id="IPR011990">
    <property type="entry name" value="TPR-like_helical_dom_sf"/>
</dbReference>
<dbReference type="Gene3D" id="1.25.40.10">
    <property type="entry name" value="Tetratricopeptide repeat domain"/>
    <property type="match status" value="1"/>
</dbReference>
<accession>A0ABT4UE08</accession>
<dbReference type="Gene3D" id="3.40.30.10">
    <property type="entry name" value="Glutaredoxin"/>
    <property type="match status" value="1"/>
</dbReference>
<dbReference type="SUPFAM" id="SSF48452">
    <property type="entry name" value="TPR-like"/>
    <property type="match status" value="1"/>
</dbReference>
<keyword evidence="3" id="KW-1185">Reference proteome</keyword>
<organism evidence="2 3">
    <name type="scientific">Nocardiopsis endophytica</name>
    <dbReference type="NCBI Taxonomy" id="3018445"/>
    <lineage>
        <taxon>Bacteria</taxon>
        <taxon>Bacillati</taxon>
        <taxon>Actinomycetota</taxon>
        <taxon>Actinomycetes</taxon>
        <taxon>Streptosporangiales</taxon>
        <taxon>Nocardiopsidaceae</taxon>
        <taxon>Nocardiopsis</taxon>
    </lineage>
</organism>
<gene>
    <name evidence="2" type="ORF">O4J56_30280</name>
</gene>
<dbReference type="RefSeq" id="WP_270690541.1">
    <property type="nucleotide sequence ID" value="NZ_JAQFWQ010000156.1"/>
</dbReference>
<dbReference type="InterPro" id="IPR036249">
    <property type="entry name" value="Thioredoxin-like_sf"/>
</dbReference>
<evidence type="ECO:0000313" key="2">
    <source>
        <dbReference type="EMBL" id="MDA2814971.1"/>
    </source>
</evidence>
<comment type="caution">
    <text evidence="2">The sequence shown here is derived from an EMBL/GenBank/DDBJ whole genome shotgun (WGS) entry which is preliminary data.</text>
</comment>